<reference evidence="1" key="1">
    <citation type="journal article" date="2014" name="Front. Microbiol.">
        <title>High frequency of phylogenetically diverse reductive dehalogenase-homologous genes in deep subseafloor sedimentary metagenomes.</title>
        <authorList>
            <person name="Kawai M."/>
            <person name="Futagami T."/>
            <person name="Toyoda A."/>
            <person name="Takaki Y."/>
            <person name="Nishi S."/>
            <person name="Hori S."/>
            <person name="Arai W."/>
            <person name="Tsubouchi T."/>
            <person name="Morono Y."/>
            <person name="Uchiyama I."/>
            <person name="Ito T."/>
            <person name="Fujiyama A."/>
            <person name="Inagaki F."/>
            <person name="Takami H."/>
        </authorList>
    </citation>
    <scope>NUCLEOTIDE SEQUENCE</scope>
    <source>
        <strain evidence="1">Expedition CK06-06</strain>
    </source>
</reference>
<organism evidence="1">
    <name type="scientific">marine sediment metagenome</name>
    <dbReference type="NCBI Taxonomy" id="412755"/>
    <lineage>
        <taxon>unclassified sequences</taxon>
        <taxon>metagenomes</taxon>
        <taxon>ecological metagenomes</taxon>
    </lineage>
</organism>
<proteinExistence type="predicted"/>
<comment type="caution">
    <text evidence="1">The sequence shown here is derived from an EMBL/GenBank/DDBJ whole genome shotgun (WGS) entry which is preliminary data.</text>
</comment>
<evidence type="ECO:0000313" key="1">
    <source>
        <dbReference type="EMBL" id="GAJ08602.1"/>
    </source>
</evidence>
<dbReference type="AlphaFoldDB" id="X1UYE2"/>
<name>X1UYE2_9ZZZZ</name>
<accession>X1UYE2</accession>
<dbReference type="EMBL" id="BARW01032010">
    <property type="protein sequence ID" value="GAJ08602.1"/>
    <property type="molecule type" value="Genomic_DNA"/>
</dbReference>
<evidence type="ECO:0008006" key="2">
    <source>
        <dbReference type="Google" id="ProtNLM"/>
    </source>
</evidence>
<sequence>MKCSYCGAPIGTHEADCPYCGCSNEFYKEPYILKLAMKAMGSIGAGMIAKSAMELISKGWAPRGTTIEKSSS</sequence>
<gene>
    <name evidence="1" type="ORF">S12H4_50767</name>
</gene>
<protein>
    <recommendedName>
        <fullName evidence="2">Zinc-ribbon domain-containing protein</fullName>
    </recommendedName>
</protein>